<feature type="domain" description="Bacterial alpha-L-rhamnosidase N-terminal" evidence="6">
    <location>
        <begin position="182"/>
        <end position="348"/>
    </location>
</feature>
<dbReference type="InterPro" id="IPR035398">
    <property type="entry name" value="Bac_rhamnosid_C"/>
</dbReference>
<dbReference type="Gene3D" id="2.60.120.260">
    <property type="entry name" value="Galactose-binding domain-like"/>
    <property type="match status" value="2"/>
</dbReference>
<feature type="chain" id="PRO_5044007034" description="alpha-L-rhamnosidase" evidence="4">
    <location>
        <begin position="36"/>
        <end position="903"/>
    </location>
</feature>
<reference evidence="9" key="1">
    <citation type="submission" date="2022-10" db="EMBL/GenBank/DDBJ databases">
        <title>The complete genomes of actinobacterial strains from the NBC collection.</title>
        <authorList>
            <person name="Joergensen T.S."/>
            <person name="Alvarez Arevalo M."/>
            <person name="Sterndorff E.B."/>
            <person name="Faurdal D."/>
            <person name="Vuksanovic O."/>
            <person name="Mourched A.-S."/>
            <person name="Charusanti P."/>
            <person name="Shaw S."/>
            <person name="Blin K."/>
            <person name="Weber T."/>
        </authorList>
    </citation>
    <scope>NUCLEOTIDE SEQUENCE</scope>
    <source>
        <strain evidence="9">NBC_00119</strain>
    </source>
</reference>
<feature type="signal peptide" evidence="4">
    <location>
        <begin position="1"/>
        <end position="35"/>
    </location>
</feature>
<dbReference type="InterPro" id="IPR008902">
    <property type="entry name" value="Rhamnosid_concanavalin"/>
</dbReference>
<dbReference type="AlphaFoldDB" id="A0AAU1UJK7"/>
<dbReference type="Gene3D" id="1.50.10.10">
    <property type="match status" value="1"/>
</dbReference>
<dbReference type="Pfam" id="PF05592">
    <property type="entry name" value="Bac_rhamnosid"/>
    <property type="match status" value="1"/>
</dbReference>
<evidence type="ECO:0000256" key="3">
    <source>
        <dbReference type="ARBA" id="ARBA00022801"/>
    </source>
</evidence>
<dbReference type="InterPro" id="IPR013737">
    <property type="entry name" value="Bac_rhamnosid_N"/>
</dbReference>
<dbReference type="Gene3D" id="2.60.420.10">
    <property type="entry name" value="Maltose phosphorylase, domain 3"/>
    <property type="match status" value="1"/>
</dbReference>
<dbReference type="InterPro" id="IPR008928">
    <property type="entry name" value="6-hairpin_glycosidase_sf"/>
</dbReference>
<dbReference type="PANTHER" id="PTHR33307:SF6">
    <property type="entry name" value="ALPHA-RHAMNOSIDASE (EUROFUNG)-RELATED"/>
    <property type="match status" value="1"/>
</dbReference>
<evidence type="ECO:0000259" key="7">
    <source>
        <dbReference type="Pfam" id="PF17389"/>
    </source>
</evidence>
<gene>
    <name evidence="9" type="ORF">OHU69_44270</name>
</gene>
<dbReference type="InterPro" id="IPR012341">
    <property type="entry name" value="6hp_glycosidase-like_sf"/>
</dbReference>
<evidence type="ECO:0000259" key="6">
    <source>
        <dbReference type="Pfam" id="PF08531"/>
    </source>
</evidence>
<organism evidence="9">
    <name type="scientific">Streptomyces sp. NBC_00119</name>
    <dbReference type="NCBI Taxonomy" id="2975659"/>
    <lineage>
        <taxon>Bacteria</taxon>
        <taxon>Bacillati</taxon>
        <taxon>Actinomycetota</taxon>
        <taxon>Actinomycetes</taxon>
        <taxon>Kitasatosporales</taxon>
        <taxon>Streptomycetaceae</taxon>
        <taxon>Streptomyces</taxon>
    </lineage>
</organism>
<dbReference type="Gene3D" id="2.60.40.10">
    <property type="entry name" value="Immunoglobulins"/>
    <property type="match status" value="1"/>
</dbReference>
<dbReference type="GO" id="GO:0005975">
    <property type="term" value="P:carbohydrate metabolic process"/>
    <property type="evidence" value="ECO:0007669"/>
    <property type="project" value="InterPro"/>
</dbReference>
<comment type="catalytic activity">
    <reaction evidence="1">
        <text>Hydrolysis of terminal non-reducing alpha-L-rhamnose residues in alpha-L-rhamnosides.</text>
        <dbReference type="EC" id="3.2.1.40"/>
    </reaction>
</comment>
<feature type="domain" description="Alpha-L-rhamnosidase six-hairpin glycosidase" evidence="7">
    <location>
        <begin position="464"/>
        <end position="798"/>
    </location>
</feature>
<dbReference type="Pfam" id="PF25788">
    <property type="entry name" value="Ig_Rha78A_N"/>
    <property type="match status" value="1"/>
</dbReference>
<feature type="domain" description="Alpha-L-rhamnosidase concanavalin-like" evidence="5">
    <location>
        <begin position="359"/>
        <end position="459"/>
    </location>
</feature>
<dbReference type="Pfam" id="PF08531">
    <property type="entry name" value="Bac_rhamnosid_N"/>
    <property type="match status" value="1"/>
</dbReference>
<feature type="domain" description="Alpha-L-rhamnosidase C-terminal" evidence="8">
    <location>
        <begin position="802"/>
        <end position="873"/>
    </location>
</feature>
<dbReference type="EMBL" id="CP108195">
    <property type="protein sequence ID" value="WTS17439.1"/>
    <property type="molecule type" value="Genomic_DNA"/>
</dbReference>
<keyword evidence="3 9" id="KW-0378">Hydrolase</keyword>
<dbReference type="Pfam" id="PF17389">
    <property type="entry name" value="Bac_rhamnosid6H"/>
    <property type="match status" value="1"/>
</dbReference>
<name>A0AAU1UJK7_9ACTN</name>
<sequence>MLRRSRQPATGRTVAASLCTITLLTTVLSTGTAAAAHPALRVIATTTDGRAQPLAVETAHPRLGWQLSSGERDAEQRAYQIRVASSAADLTRGHADIWDSGRQKSDDSVGVTYDGPALPPGTRAYWQVRVWDEHGRPSAWSTPAYWESTLGPTADWRGAQWIGASDTEAGAPLLRKDFTLDKKVARARAYVSGLGFDELHLNGAKVGDHVLAQGAAPYDRRVLYDTYDVTKSLHKGDNTVGLWLGHGYGKNYNPYGFRWQGQRQAIMLLDVTYADGTHAKVTTDPSWKWANGPVTADDLYDGESYDARQEQPGWDTPHFDAHTWKNTVPVQAPKGALHANTMPPVRVTDTLTPVKVTQPRPGTYVYDFGQNIAGWARIGARGPAGTRITMRTAEELKSDGTLDTATNRDASATDTFTLAGTGRPETYEPRFTYHGFRYLEVTGYPGTPHTGDIQARVVHADVPSTGSFTSSSTLLNTIWRNNRQSVLNNSMSTPTDTPVRDERTPPAMDVQAYRDASTREFGMDAFYANYLQDIPPGTALPSDDAKAHYPDMAGGQVSLAWTLYEQYGDRDTLQSAYGDMKRFVDRNAADVPSLIWPEDKGFGDWCPPDHRPEANDGMGGPGAGQCFSEVSLVNTALSYDQARATAKAAQALGHDDDSGHFTALAARIKDAFNAHFLNAAGDTYGSGRQVTSILPLALGLVPDDHVKAVGEQLVRTIVDHDDSHLDTGIFGTRYLMDALARIGHVDLAMTVLNQRSYPGFGFEIDHGATTSWEQWLYSSSMETHDHAMFAGLNTSLYTVLAGIQPDSPGYRDITIAPQIPVGLDHASTTQDTVRGRITSSWRKTGDKIELTVTIPANSHATVTVPLPAENARVHAPAEARHANNSDRTATYRVGSGTWTFTAR</sequence>
<protein>
    <recommendedName>
        <fullName evidence="2">alpha-L-rhamnosidase</fullName>
        <ecNumber evidence="2">3.2.1.40</ecNumber>
    </recommendedName>
</protein>
<dbReference type="GO" id="GO:0030596">
    <property type="term" value="F:alpha-L-rhamnosidase activity"/>
    <property type="evidence" value="ECO:0007669"/>
    <property type="project" value="UniProtKB-EC"/>
</dbReference>
<evidence type="ECO:0000259" key="8">
    <source>
        <dbReference type="Pfam" id="PF17390"/>
    </source>
</evidence>
<dbReference type="InterPro" id="IPR035396">
    <property type="entry name" value="Bac_rhamnosid6H"/>
</dbReference>
<dbReference type="Pfam" id="PF17390">
    <property type="entry name" value="Bac_rhamnosid_C"/>
    <property type="match status" value="1"/>
</dbReference>
<accession>A0AAU1UJK7</accession>
<evidence type="ECO:0000313" key="9">
    <source>
        <dbReference type="EMBL" id="WTS17439.1"/>
    </source>
</evidence>
<evidence type="ECO:0000256" key="1">
    <source>
        <dbReference type="ARBA" id="ARBA00001445"/>
    </source>
</evidence>
<evidence type="ECO:0000259" key="5">
    <source>
        <dbReference type="Pfam" id="PF05592"/>
    </source>
</evidence>
<dbReference type="EC" id="3.2.1.40" evidence="2"/>
<dbReference type="SUPFAM" id="SSF48208">
    <property type="entry name" value="Six-hairpin glycosidases"/>
    <property type="match status" value="1"/>
</dbReference>
<dbReference type="PIRSF" id="PIRSF010631">
    <property type="entry name" value="A-rhamnsds"/>
    <property type="match status" value="1"/>
</dbReference>
<dbReference type="PANTHER" id="PTHR33307">
    <property type="entry name" value="ALPHA-RHAMNOSIDASE (EUROFUNG)"/>
    <property type="match status" value="1"/>
</dbReference>
<dbReference type="InterPro" id="IPR016007">
    <property type="entry name" value="Alpha_rhamnosid"/>
</dbReference>
<evidence type="ECO:0000256" key="2">
    <source>
        <dbReference type="ARBA" id="ARBA00012652"/>
    </source>
</evidence>
<keyword evidence="4" id="KW-0732">Signal</keyword>
<evidence type="ECO:0000256" key="4">
    <source>
        <dbReference type="SAM" id="SignalP"/>
    </source>
</evidence>
<proteinExistence type="predicted"/>
<dbReference type="InterPro" id="IPR013783">
    <property type="entry name" value="Ig-like_fold"/>
</dbReference>